<feature type="compositionally biased region" description="Low complexity" evidence="1">
    <location>
        <begin position="90"/>
        <end position="105"/>
    </location>
</feature>
<proteinExistence type="predicted"/>
<feature type="compositionally biased region" description="Basic and acidic residues" evidence="1">
    <location>
        <begin position="40"/>
        <end position="49"/>
    </location>
</feature>
<evidence type="ECO:0000256" key="1">
    <source>
        <dbReference type="SAM" id="MobiDB-lite"/>
    </source>
</evidence>
<dbReference type="GO" id="GO:0003676">
    <property type="term" value="F:nucleic acid binding"/>
    <property type="evidence" value="ECO:0007669"/>
    <property type="project" value="InterPro"/>
</dbReference>
<dbReference type="AlphaFoldDB" id="A0A820LPG1"/>
<dbReference type="InterPro" id="IPR012677">
    <property type="entry name" value="Nucleotide-bd_a/b_plait_sf"/>
</dbReference>
<reference evidence="2" key="1">
    <citation type="submission" date="2021-02" db="EMBL/GenBank/DDBJ databases">
        <authorList>
            <person name="Nowell W R."/>
        </authorList>
    </citation>
    <scope>NUCLEOTIDE SEQUENCE</scope>
</reference>
<sequence>MNHETNVRRPYGFVLFSSEKSAEEILRQQRHLVNGVLIEVRPDKSRPPERQQSQNRIVRQPSTPISPSTPTYQSRPPERQQSQNRIVREPSTPISPSTPTYQSKQ</sequence>
<gene>
    <name evidence="2" type="ORF">OKA104_LOCUS49308</name>
</gene>
<accession>A0A820LPG1</accession>
<dbReference type="SUPFAM" id="SSF54928">
    <property type="entry name" value="RNA-binding domain, RBD"/>
    <property type="match status" value="1"/>
</dbReference>
<comment type="caution">
    <text evidence="2">The sequence shown here is derived from an EMBL/GenBank/DDBJ whole genome shotgun (WGS) entry which is preliminary data.</text>
</comment>
<feature type="region of interest" description="Disordered" evidence="1">
    <location>
        <begin position="38"/>
        <end position="105"/>
    </location>
</feature>
<organism evidence="2 3">
    <name type="scientific">Adineta steineri</name>
    <dbReference type="NCBI Taxonomy" id="433720"/>
    <lineage>
        <taxon>Eukaryota</taxon>
        <taxon>Metazoa</taxon>
        <taxon>Spiralia</taxon>
        <taxon>Gnathifera</taxon>
        <taxon>Rotifera</taxon>
        <taxon>Eurotatoria</taxon>
        <taxon>Bdelloidea</taxon>
        <taxon>Adinetida</taxon>
        <taxon>Adinetidae</taxon>
        <taxon>Adineta</taxon>
    </lineage>
</organism>
<evidence type="ECO:0000313" key="2">
    <source>
        <dbReference type="EMBL" id="CAF4360701.1"/>
    </source>
</evidence>
<evidence type="ECO:0000313" key="3">
    <source>
        <dbReference type="Proteomes" id="UP000663881"/>
    </source>
</evidence>
<feature type="non-terminal residue" evidence="2">
    <location>
        <position position="105"/>
    </location>
</feature>
<feature type="compositionally biased region" description="Low complexity" evidence="1">
    <location>
        <begin position="61"/>
        <end position="71"/>
    </location>
</feature>
<protein>
    <recommendedName>
        <fullName evidence="4">RRM domain-containing protein</fullName>
    </recommendedName>
</protein>
<dbReference type="EMBL" id="CAJOAY010022784">
    <property type="protein sequence ID" value="CAF4360701.1"/>
    <property type="molecule type" value="Genomic_DNA"/>
</dbReference>
<dbReference type="Proteomes" id="UP000663881">
    <property type="component" value="Unassembled WGS sequence"/>
</dbReference>
<evidence type="ECO:0008006" key="4">
    <source>
        <dbReference type="Google" id="ProtNLM"/>
    </source>
</evidence>
<dbReference type="Gene3D" id="3.30.70.330">
    <property type="match status" value="1"/>
</dbReference>
<name>A0A820LPG1_9BILA</name>
<dbReference type="InterPro" id="IPR035979">
    <property type="entry name" value="RBD_domain_sf"/>
</dbReference>